<dbReference type="InterPro" id="IPR010730">
    <property type="entry name" value="HET"/>
</dbReference>
<dbReference type="EMBL" id="ML994699">
    <property type="protein sequence ID" value="KAF2176880.1"/>
    <property type="molecule type" value="Genomic_DNA"/>
</dbReference>
<accession>A0A6A6DFX1</accession>
<dbReference type="PANTHER" id="PTHR33112">
    <property type="entry name" value="DOMAIN PROTEIN, PUTATIVE-RELATED"/>
    <property type="match status" value="1"/>
</dbReference>
<dbReference type="AlphaFoldDB" id="A0A6A6DFX1"/>
<name>A0A6A6DFX1_9PEZI</name>
<evidence type="ECO:0000313" key="3">
    <source>
        <dbReference type="Proteomes" id="UP000800200"/>
    </source>
</evidence>
<dbReference type="Pfam" id="PF06985">
    <property type="entry name" value="HET"/>
    <property type="match status" value="1"/>
</dbReference>
<gene>
    <name evidence="2" type="ORF">K469DRAFT_755423</name>
</gene>
<keyword evidence="3" id="KW-1185">Reference proteome</keyword>
<evidence type="ECO:0000313" key="2">
    <source>
        <dbReference type="EMBL" id="KAF2176880.1"/>
    </source>
</evidence>
<protein>
    <submittedName>
        <fullName evidence="2">HET-domain-containing protein</fullName>
    </submittedName>
</protein>
<sequence length="530" mass="59735">MSLAKSWIKTCTESHDGCHSPSGSTSFIPTRLVEVLGAQTARLNISSVHESNSSYLTLSHCWGKEWFPTLTKENLEAMVMRIEVESLPRNFQDAICITFMLGYKYIRIDSLCIIQNSHDDWAHEAALMARVYHNSTLTIAAAAAFNAFDGCFRDRSETALLLAGHSFPDIAGRNVVITSITAAGQRSTARQNTLQTRGWVLQEELLSRRILHLTADGLFWECEEHSASELQPQGLQRNAVEDKRSINRAFALPASAGRPSPFAQMDPWGVTWAAIVRDFSDRNLTQPSDKLVALSGVASMMSQHFGSARYLAGLWDYDLLVGICWSSACKNQHTRPSTYRAPSWSWASLDGPVTLRRFHLAPRDTVIYYTELLDADITPAGLDPFGPVTAGYLKLSAAMLEVHVRIRDLQRHHTQYFISFEENQLVDWFKFRWYRCEHVVYLDVRSEHSLDGSRPLQAVLVPVFCRVNKTVDGSIHATEICFLLLQHILPVQAPEHQKFRRIGLVSVHNLGVAPDPFWSSEFPRHVITII</sequence>
<reference evidence="2" key="1">
    <citation type="journal article" date="2020" name="Stud. Mycol.">
        <title>101 Dothideomycetes genomes: a test case for predicting lifestyles and emergence of pathogens.</title>
        <authorList>
            <person name="Haridas S."/>
            <person name="Albert R."/>
            <person name="Binder M."/>
            <person name="Bloem J."/>
            <person name="Labutti K."/>
            <person name="Salamov A."/>
            <person name="Andreopoulos B."/>
            <person name="Baker S."/>
            <person name="Barry K."/>
            <person name="Bills G."/>
            <person name="Bluhm B."/>
            <person name="Cannon C."/>
            <person name="Castanera R."/>
            <person name="Culley D."/>
            <person name="Daum C."/>
            <person name="Ezra D."/>
            <person name="Gonzalez J."/>
            <person name="Henrissat B."/>
            <person name="Kuo A."/>
            <person name="Liang C."/>
            <person name="Lipzen A."/>
            <person name="Lutzoni F."/>
            <person name="Magnuson J."/>
            <person name="Mondo S."/>
            <person name="Nolan M."/>
            <person name="Ohm R."/>
            <person name="Pangilinan J."/>
            <person name="Park H.-J."/>
            <person name="Ramirez L."/>
            <person name="Alfaro M."/>
            <person name="Sun H."/>
            <person name="Tritt A."/>
            <person name="Yoshinaga Y."/>
            <person name="Zwiers L.-H."/>
            <person name="Turgeon B."/>
            <person name="Goodwin S."/>
            <person name="Spatafora J."/>
            <person name="Crous P."/>
            <person name="Grigoriev I."/>
        </authorList>
    </citation>
    <scope>NUCLEOTIDE SEQUENCE</scope>
    <source>
        <strain evidence="2">CBS 207.26</strain>
    </source>
</reference>
<proteinExistence type="predicted"/>
<dbReference type="Proteomes" id="UP000800200">
    <property type="component" value="Unassembled WGS sequence"/>
</dbReference>
<evidence type="ECO:0000259" key="1">
    <source>
        <dbReference type="Pfam" id="PF06985"/>
    </source>
</evidence>
<feature type="domain" description="Heterokaryon incompatibility" evidence="1">
    <location>
        <begin position="55"/>
        <end position="203"/>
    </location>
</feature>
<dbReference type="PANTHER" id="PTHR33112:SF8">
    <property type="entry name" value="HETEROKARYON INCOMPATIBILITY DOMAIN-CONTAINING PROTEIN"/>
    <property type="match status" value="1"/>
</dbReference>
<organism evidence="2 3">
    <name type="scientific">Zopfia rhizophila CBS 207.26</name>
    <dbReference type="NCBI Taxonomy" id="1314779"/>
    <lineage>
        <taxon>Eukaryota</taxon>
        <taxon>Fungi</taxon>
        <taxon>Dikarya</taxon>
        <taxon>Ascomycota</taxon>
        <taxon>Pezizomycotina</taxon>
        <taxon>Dothideomycetes</taxon>
        <taxon>Dothideomycetes incertae sedis</taxon>
        <taxon>Zopfiaceae</taxon>
        <taxon>Zopfia</taxon>
    </lineage>
</organism>
<dbReference type="OrthoDB" id="5362512at2759"/>